<reference evidence="4 7" key="1">
    <citation type="journal article" date="2018" name="Int. J. Syst. Evol. Microbiol.">
        <title>Draft Genome Sequence of Faecalimonas umbilicata JCM 30896T, an Acetate-Producing Bacterium Isolated from Human Feces.</title>
        <authorList>
            <person name="Sakamoto M."/>
            <person name="Ikeyama N."/>
            <person name="Yuki M."/>
            <person name="Ohkuma M."/>
        </authorList>
    </citation>
    <scope>NUCLEOTIDE SEQUENCE [LARGE SCALE GENOMIC DNA]</scope>
    <source>
        <strain evidence="4 7">EGH7</strain>
    </source>
</reference>
<feature type="domain" description="Transposase TnpC homeodomain" evidence="3">
    <location>
        <begin position="48"/>
        <end position="107"/>
    </location>
</feature>
<gene>
    <name evidence="5" type="ORF">EDD74_10394</name>
    <name evidence="4" type="ORF">FAEUMB_24820</name>
</gene>
<name>A0A4R3JRD5_9FIRM</name>
<evidence type="ECO:0000313" key="5">
    <source>
        <dbReference type="EMBL" id="TCS69644.1"/>
    </source>
</evidence>
<evidence type="ECO:0000256" key="1">
    <source>
        <dbReference type="SAM" id="Coils"/>
    </source>
</evidence>
<feature type="region of interest" description="Disordered" evidence="2">
    <location>
        <begin position="65"/>
        <end position="110"/>
    </location>
</feature>
<dbReference type="EMBL" id="SLZV01000003">
    <property type="protein sequence ID" value="TCS69644.1"/>
    <property type="molecule type" value="Genomic_DNA"/>
</dbReference>
<protein>
    <submittedName>
        <fullName evidence="5">Transposase IS166 family protein</fullName>
    </submittedName>
</protein>
<evidence type="ECO:0000313" key="4">
    <source>
        <dbReference type="EMBL" id="GBU05941.1"/>
    </source>
</evidence>
<feature type="coiled-coil region" evidence="1">
    <location>
        <begin position="32"/>
        <end position="59"/>
    </location>
</feature>
<comment type="caution">
    <text evidence="5">The sequence shown here is derived from an EMBL/GenBank/DDBJ whole genome shotgun (WGS) entry which is preliminary data.</text>
</comment>
<accession>A0A4R3JRD5</accession>
<dbReference type="EMBL" id="BHEO01000008">
    <property type="protein sequence ID" value="GBU05941.1"/>
    <property type="molecule type" value="Genomic_DNA"/>
</dbReference>
<keyword evidence="7" id="KW-1185">Reference proteome</keyword>
<dbReference type="Proteomes" id="UP000294613">
    <property type="component" value="Unassembled WGS sequence"/>
</dbReference>
<evidence type="ECO:0000313" key="7">
    <source>
        <dbReference type="Proteomes" id="UP000702954"/>
    </source>
</evidence>
<dbReference type="Pfam" id="PF13007">
    <property type="entry name" value="LZ_Tnp_IS66"/>
    <property type="match status" value="1"/>
</dbReference>
<dbReference type="InterPro" id="IPR024463">
    <property type="entry name" value="Transposase_TnpC_homeodom"/>
</dbReference>
<feature type="compositionally biased region" description="Basic residues" evidence="2">
    <location>
        <begin position="97"/>
        <end position="110"/>
    </location>
</feature>
<evidence type="ECO:0000256" key="2">
    <source>
        <dbReference type="SAM" id="MobiDB-lite"/>
    </source>
</evidence>
<dbReference type="RefSeq" id="WP_116442107.1">
    <property type="nucleotide sequence ID" value="NZ_BHEO01000008.1"/>
</dbReference>
<keyword evidence="1" id="KW-0175">Coiled coil</keyword>
<sequence>MSNNSNRQSDISTFLTIIEQQNNTIALLTKNGEDMQDTIRDLRQTIANLEETIAELNRRFFGISSEHSKNISLPADGKKSDVAEDVSEDDVKETPAKSKKSSKPRKSKAS</sequence>
<dbReference type="Proteomes" id="UP000702954">
    <property type="component" value="Unassembled WGS sequence"/>
</dbReference>
<reference evidence="5 6" key="2">
    <citation type="submission" date="2019-03" db="EMBL/GenBank/DDBJ databases">
        <title>Genomic Encyclopedia of Type Strains, Phase IV (KMG-IV): sequencing the most valuable type-strain genomes for metagenomic binning, comparative biology and taxonomic classification.</title>
        <authorList>
            <person name="Goeker M."/>
        </authorList>
    </citation>
    <scope>NUCLEOTIDE SEQUENCE [LARGE SCALE GENOMIC DNA]</scope>
    <source>
        <strain evidence="5 6">DSM 103426</strain>
    </source>
</reference>
<dbReference type="AlphaFoldDB" id="A0A4R3JRD5"/>
<proteinExistence type="predicted"/>
<evidence type="ECO:0000259" key="3">
    <source>
        <dbReference type="Pfam" id="PF13007"/>
    </source>
</evidence>
<organism evidence="5 6">
    <name type="scientific">Faecalimonas umbilicata</name>
    <dbReference type="NCBI Taxonomy" id="1912855"/>
    <lineage>
        <taxon>Bacteria</taxon>
        <taxon>Bacillati</taxon>
        <taxon>Bacillota</taxon>
        <taxon>Clostridia</taxon>
        <taxon>Lachnospirales</taxon>
        <taxon>Lachnospiraceae</taxon>
        <taxon>Faecalimonas</taxon>
    </lineage>
</organism>
<evidence type="ECO:0000313" key="6">
    <source>
        <dbReference type="Proteomes" id="UP000294613"/>
    </source>
</evidence>